<dbReference type="InterPro" id="IPR009057">
    <property type="entry name" value="Homeodomain-like_sf"/>
</dbReference>
<dbReference type="PANTHER" id="PTHR43280">
    <property type="entry name" value="ARAC-FAMILY TRANSCRIPTIONAL REGULATOR"/>
    <property type="match status" value="1"/>
</dbReference>
<sequence length="293" mass="33477">MSQFILYQGKAKELSYFPYIIEFANYKIQNIQLNSHEIKASEGIKICLIVDGKFDWNIDGQPFLLYPNDVSLTCSWQTIGSSKGAYDIGALMWITIKPLHFEANGELVLGEWSSISETDQRVIGKILSLNKKPVLTRLKACQQIFQNIEVELFAKELGYRTRVNHLIDELLITAVRHLSKQDNLRRDFPQTFLKLEQTLRENLSYPWSVEEMAGLVGLGTTAFSEKVKAVSGFSPLNYLINIRISEAIKLLSRKDLSLTDIALETGFYSSQHFSSTFKKLTGYTPREFRKNTD</sequence>
<keyword evidence="2 5" id="KW-0238">DNA-binding</keyword>
<dbReference type="InterPro" id="IPR018062">
    <property type="entry name" value="HTH_AraC-typ_CS"/>
</dbReference>
<dbReference type="Proteomes" id="UP000524404">
    <property type="component" value="Unassembled WGS sequence"/>
</dbReference>
<evidence type="ECO:0000256" key="2">
    <source>
        <dbReference type="ARBA" id="ARBA00023125"/>
    </source>
</evidence>
<dbReference type="InterPro" id="IPR020449">
    <property type="entry name" value="Tscrpt_reg_AraC-type_HTH"/>
</dbReference>
<dbReference type="RefSeq" id="WP_184132224.1">
    <property type="nucleotide sequence ID" value="NZ_JACHKT010000007.1"/>
</dbReference>
<evidence type="ECO:0000313" key="6">
    <source>
        <dbReference type="Proteomes" id="UP000524404"/>
    </source>
</evidence>
<accession>A0A841ER09</accession>
<keyword evidence="6" id="KW-1185">Reference proteome</keyword>
<proteinExistence type="predicted"/>
<evidence type="ECO:0000256" key="1">
    <source>
        <dbReference type="ARBA" id="ARBA00023015"/>
    </source>
</evidence>
<evidence type="ECO:0000313" key="5">
    <source>
        <dbReference type="EMBL" id="MBB6002700.1"/>
    </source>
</evidence>
<evidence type="ECO:0000259" key="4">
    <source>
        <dbReference type="PROSITE" id="PS01124"/>
    </source>
</evidence>
<dbReference type="PRINTS" id="PR00032">
    <property type="entry name" value="HTHARAC"/>
</dbReference>
<organism evidence="5 6">
    <name type="scientific">Arcicella rosea</name>
    <dbReference type="NCBI Taxonomy" id="502909"/>
    <lineage>
        <taxon>Bacteria</taxon>
        <taxon>Pseudomonadati</taxon>
        <taxon>Bacteroidota</taxon>
        <taxon>Cytophagia</taxon>
        <taxon>Cytophagales</taxon>
        <taxon>Flectobacillaceae</taxon>
        <taxon>Arcicella</taxon>
    </lineage>
</organism>
<dbReference type="PROSITE" id="PS01124">
    <property type="entry name" value="HTH_ARAC_FAMILY_2"/>
    <property type="match status" value="1"/>
</dbReference>
<gene>
    <name evidence="5" type="ORF">HNP25_001352</name>
</gene>
<dbReference type="PROSITE" id="PS00041">
    <property type="entry name" value="HTH_ARAC_FAMILY_1"/>
    <property type="match status" value="1"/>
</dbReference>
<evidence type="ECO:0000256" key="3">
    <source>
        <dbReference type="ARBA" id="ARBA00023163"/>
    </source>
</evidence>
<dbReference type="AlphaFoldDB" id="A0A841ER09"/>
<dbReference type="GO" id="GO:0043565">
    <property type="term" value="F:sequence-specific DNA binding"/>
    <property type="evidence" value="ECO:0007669"/>
    <property type="project" value="InterPro"/>
</dbReference>
<comment type="caution">
    <text evidence="5">The sequence shown here is derived from an EMBL/GenBank/DDBJ whole genome shotgun (WGS) entry which is preliminary data.</text>
</comment>
<protein>
    <submittedName>
        <fullName evidence="5">AraC-like DNA-binding protein</fullName>
    </submittedName>
</protein>
<keyword evidence="1" id="KW-0805">Transcription regulation</keyword>
<dbReference type="PANTHER" id="PTHR43280:SF2">
    <property type="entry name" value="HTH-TYPE TRANSCRIPTIONAL REGULATOR EXSA"/>
    <property type="match status" value="1"/>
</dbReference>
<feature type="domain" description="HTH araC/xylS-type" evidence="4">
    <location>
        <begin position="193"/>
        <end position="291"/>
    </location>
</feature>
<dbReference type="Pfam" id="PF12833">
    <property type="entry name" value="HTH_18"/>
    <property type="match status" value="1"/>
</dbReference>
<dbReference type="Gene3D" id="1.10.10.60">
    <property type="entry name" value="Homeodomain-like"/>
    <property type="match status" value="1"/>
</dbReference>
<reference evidence="5 6" key="1">
    <citation type="submission" date="2020-08" db="EMBL/GenBank/DDBJ databases">
        <title>Functional genomics of gut bacteria from endangered species of beetles.</title>
        <authorList>
            <person name="Carlos-Shanley C."/>
        </authorList>
    </citation>
    <scope>NUCLEOTIDE SEQUENCE [LARGE SCALE GENOMIC DNA]</scope>
    <source>
        <strain evidence="5 6">S00070</strain>
    </source>
</reference>
<keyword evidence="3" id="KW-0804">Transcription</keyword>
<dbReference type="SUPFAM" id="SSF46689">
    <property type="entry name" value="Homeodomain-like"/>
    <property type="match status" value="1"/>
</dbReference>
<dbReference type="SMART" id="SM00342">
    <property type="entry name" value="HTH_ARAC"/>
    <property type="match status" value="1"/>
</dbReference>
<dbReference type="EMBL" id="JACHKT010000007">
    <property type="protein sequence ID" value="MBB6002700.1"/>
    <property type="molecule type" value="Genomic_DNA"/>
</dbReference>
<dbReference type="GO" id="GO:0003700">
    <property type="term" value="F:DNA-binding transcription factor activity"/>
    <property type="evidence" value="ECO:0007669"/>
    <property type="project" value="InterPro"/>
</dbReference>
<dbReference type="InterPro" id="IPR018060">
    <property type="entry name" value="HTH_AraC"/>
</dbReference>
<name>A0A841ER09_9BACT</name>